<proteinExistence type="predicted"/>
<evidence type="ECO:0000313" key="2">
    <source>
        <dbReference type="Proteomes" id="UP001257948"/>
    </source>
</evidence>
<sequence>MKYVDLDGRDGDVTGIIDPRAYLARLPELAESLPPGARAFATDPGHYDFSGKRCVKDLKPLQVRRTGDEEIEIRFGHNCWKHDEDLLVRYMGVSRFQVDVLDVCDVAALGDVILDEVLPHEGGCTHEVACRPGTLVVACRDLVAEWVQTDCPDARGG</sequence>
<name>A0ABU3LVC8_9ACTN</name>
<dbReference type="EMBL" id="JAVTLL010000011">
    <property type="protein sequence ID" value="MDT7842704.1"/>
    <property type="molecule type" value="Genomic_DNA"/>
</dbReference>
<dbReference type="Proteomes" id="UP001257948">
    <property type="component" value="Unassembled WGS sequence"/>
</dbReference>
<gene>
    <name evidence="1" type="ORF">RQC66_18420</name>
</gene>
<dbReference type="RefSeq" id="WP_314202275.1">
    <property type="nucleotide sequence ID" value="NZ_JAVTLL010000011.1"/>
</dbReference>
<keyword evidence="2" id="KW-1185">Reference proteome</keyword>
<accession>A0ABU3LVC8</accession>
<comment type="caution">
    <text evidence="1">The sequence shown here is derived from an EMBL/GenBank/DDBJ whole genome shotgun (WGS) entry which is preliminary data.</text>
</comment>
<organism evidence="1 2">
    <name type="scientific">Streptomyces justiciae</name>
    <dbReference type="NCBI Taxonomy" id="2780140"/>
    <lineage>
        <taxon>Bacteria</taxon>
        <taxon>Bacillati</taxon>
        <taxon>Actinomycetota</taxon>
        <taxon>Actinomycetes</taxon>
        <taxon>Kitasatosporales</taxon>
        <taxon>Streptomycetaceae</taxon>
        <taxon>Streptomyces</taxon>
    </lineage>
</organism>
<evidence type="ECO:0000313" key="1">
    <source>
        <dbReference type="EMBL" id="MDT7842704.1"/>
    </source>
</evidence>
<protein>
    <submittedName>
        <fullName evidence="1">Uncharacterized protein</fullName>
    </submittedName>
</protein>
<reference evidence="2" key="1">
    <citation type="submission" date="2023-07" db="EMBL/GenBank/DDBJ databases">
        <title>Draft genome sequence of the endophytic actinobacterium Streptomyces justiciae WPN32, a potential antibiotic producer.</title>
        <authorList>
            <person name="Yasawong M."/>
            <person name="Pana W."/>
            <person name="Ganta P."/>
            <person name="Santapan N."/>
            <person name="Songngamsuk T."/>
            <person name="Phatcharaharikarn M."/>
            <person name="Kerdtoob S."/>
            <person name="Nantapong N."/>
        </authorList>
    </citation>
    <scope>NUCLEOTIDE SEQUENCE [LARGE SCALE GENOMIC DNA]</scope>
    <source>
        <strain evidence="2">WPN32</strain>
    </source>
</reference>